<dbReference type="Pfam" id="PF03148">
    <property type="entry name" value="Tektin"/>
    <property type="match status" value="1"/>
</dbReference>
<dbReference type="GeneID" id="109259679"/>
<reference evidence="7" key="1">
    <citation type="submission" date="2025-08" db="UniProtKB">
        <authorList>
            <consortium name="RefSeq"/>
        </authorList>
    </citation>
    <scope>IDENTIFICATION</scope>
    <source>
        <tissue evidence="7">Whole blood</tissue>
    </source>
</reference>
<keyword evidence="2" id="KW-0963">Cytoplasm</keyword>
<dbReference type="GO" id="GO:0036126">
    <property type="term" value="C:sperm flagellum"/>
    <property type="evidence" value="ECO:0007669"/>
    <property type="project" value="TreeGrafter"/>
</dbReference>
<evidence type="ECO:0000256" key="5">
    <source>
        <dbReference type="SAM" id="MobiDB-lite"/>
    </source>
</evidence>
<comment type="similarity">
    <text evidence="1 4">Belongs to the tektin family.</text>
</comment>
<evidence type="ECO:0000313" key="6">
    <source>
        <dbReference type="Proteomes" id="UP001165780"/>
    </source>
</evidence>
<keyword evidence="4" id="KW-0969">Cilium</keyword>
<dbReference type="Proteomes" id="UP001165780">
    <property type="component" value="Unplaced"/>
</dbReference>
<feature type="compositionally biased region" description="Basic residues" evidence="5">
    <location>
        <begin position="323"/>
        <end position="339"/>
    </location>
</feature>
<feature type="region of interest" description="Disordered" evidence="5">
    <location>
        <begin position="391"/>
        <end position="429"/>
    </location>
</feature>
<keyword evidence="6" id="KW-1185">Reference proteome</keyword>
<accession>A0A9V1F0P1</accession>
<name>A0A9V1F0P1_PANPR</name>
<evidence type="ECO:0000256" key="2">
    <source>
        <dbReference type="ARBA" id="ARBA00022490"/>
    </source>
</evidence>
<organism evidence="6 7">
    <name type="scientific">Panthera pardus</name>
    <name type="common">Leopard</name>
    <name type="synonym">Felis pardus</name>
    <dbReference type="NCBI Taxonomy" id="9691"/>
    <lineage>
        <taxon>Eukaryota</taxon>
        <taxon>Metazoa</taxon>
        <taxon>Chordata</taxon>
        <taxon>Craniata</taxon>
        <taxon>Vertebrata</taxon>
        <taxon>Euteleostomi</taxon>
        <taxon>Mammalia</taxon>
        <taxon>Eutheria</taxon>
        <taxon>Laurasiatheria</taxon>
        <taxon>Carnivora</taxon>
        <taxon>Feliformia</taxon>
        <taxon>Felidae</taxon>
        <taxon>Pantherinae</taxon>
        <taxon>Panthera</taxon>
    </lineage>
</organism>
<feature type="region of interest" description="Disordered" evidence="5">
    <location>
        <begin position="321"/>
        <end position="372"/>
    </location>
</feature>
<dbReference type="PANTHER" id="PTHR19960:SF12">
    <property type="entry name" value="TEKTIN-4"/>
    <property type="match status" value="1"/>
</dbReference>
<gene>
    <name evidence="7" type="primary">TEKT4</name>
</gene>
<sequence>MAQTDVLLTKQPTPQTVPACELPRKLYDVARNTGAYTSSGLATAGFRSAKYLVDEWFQNCYARYHQAFADRDQSERQRHESQQLAAETEALARRTQEDATKKVGARLQDMHCWKSELQHEVGELDAETDLLLAQKQRLERALDATAVPFSIATDNLQCRERRQHPDLVRDHVEIELLKEAELIRNIQELLKRTIMQAVNQIRLNREHKETCEMDWSDKVEAYNIDQTCAHYHNQSTEVQFHPHSAKFEESASTPETWARFTQENLYRAERERLASVNLRVLIDSILRDTAEDLRLQCDAVNPAFERRCEEVEDARHKLTDHLHKVKPRQPRLGHARPRTSRAPEQATPTPPGHAPEQTTPAPPGHAHPCASHAPERVTPARVQAWPQNRPILSDHAHTGHPPQLRPRPRTDHAHTYRPRPPIPGHAPTTPRELGICNGGRKLLLAQPRSWLLSPGHNLACSLPLLHSIHPEGPQRQGTHSSLGTL</sequence>
<dbReference type="GO" id="GO:0005634">
    <property type="term" value="C:nucleus"/>
    <property type="evidence" value="ECO:0007669"/>
    <property type="project" value="TreeGrafter"/>
</dbReference>
<comment type="function">
    <text evidence="4">Microtubule inner protein (MIP) part of the dynein-decorated doublet microtubules (DMTs) in cilia and flagellar axoneme. Forms filamentous polymers in the walls of ciliary and flagellar microtubules. Required for normal sperm mobility.</text>
</comment>
<feature type="region of interest" description="Disordered" evidence="5">
    <location>
        <begin position="73"/>
        <end position="97"/>
    </location>
</feature>
<evidence type="ECO:0000256" key="4">
    <source>
        <dbReference type="RuleBase" id="RU367040"/>
    </source>
</evidence>
<dbReference type="KEGG" id="ppad:109259679"/>
<proteinExistence type="inferred from homology"/>
<keyword evidence="3" id="KW-0175">Coiled coil</keyword>
<dbReference type="GO" id="GO:0060271">
    <property type="term" value="P:cilium assembly"/>
    <property type="evidence" value="ECO:0007669"/>
    <property type="project" value="UniProtKB-UniRule"/>
</dbReference>
<dbReference type="CTD" id="150483"/>
<evidence type="ECO:0000256" key="1">
    <source>
        <dbReference type="ARBA" id="ARBA00007209"/>
    </source>
</evidence>
<dbReference type="InterPro" id="IPR048256">
    <property type="entry name" value="Tektin-like"/>
</dbReference>
<dbReference type="InterPro" id="IPR000435">
    <property type="entry name" value="Tektins"/>
</dbReference>
<dbReference type="GO" id="GO:0005930">
    <property type="term" value="C:axoneme"/>
    <property type="evidence" value="ECO:0007669"/>
    <property type="project" value="UniProtKB-SubCell"/>
</dbReference>
<dbReference type="RefSeq" id="XP_019292916.2">
    <property type="nucleotide sequence ID" value="XM_019437371.2"/>
</dbReference>
<comment type="subcellular location">
    <subcellularLocation>
        <location evidence="4">Cytoplasm</location>
        <location evidence="4">Cytoskeleton</location>
        <location evidence="4">Cilium axoneme</location>
    </subcellularLocation>
</comment>
<dbReference type="GO" id="GO:0015630">
    <property type="term" value="C:microtubule cytoskeleton"/>
    <property type="evidence" value="ECO:0007669"/>
    <property type="project" value="UniProtKB-UniRule"/>
</dbReference>
<protein>
    <recommendedName>
        <fullName evidence="4">Tektin</fullName>
    </recommendedName>
</protein>
<dbReference type="PANTHER" id="PTHR19960">
    <property type="entry name" value="TEKTIN"/>
    <property type="match status" value="1"/>
</dbReference>
<evidence type="ECO:0000256" key="3">
    <source>
        <dbReference type="ARBA" id="ARBA00023054"/>
    </source>
</evidence>
<evidence type="ECO:0000313" key="7">
    <source>
        <dbReference type="RefSeq" id="XP_019292916.2"/>
    </source>
</evidence>
<dbReference type="GO" id="GO:0030317">
    <property type="term" value="P:flagellated sperm motility"/>
    <property type="evidence" value="ECO:0007669"/>
    <property type="project" value="UniProtKB-UniRule"/>
</dbReference>
<keyword evidence="4" id="KW-0966">Cell projection</keyword>
<dbReference type="AlphaFoldDB" id="A0A9V1F0P1"/>
<keyword evidence="4" id="KW-0282">Flagellum</keyword>